<keyword evidence="3" id="KW-1185">Reference proteome</keyword>
<feature type="compositionally biased region" description="Pro residues" evidence="1">
    <location>
        <begin position="180"/>
        <end position="196"/>
    </location>
</feature>
<organism evidence="2 3">
    <name type="scientific">Wolfiporia cocos (strain MD-104)</name>
    <name type="common">Brown rot fungus</name>
    <dbReference type="NCBI Taxonomy" id="742152"/>
    <lineage>
        <taxon>Eukaryota</taxon>
        <taxon>Fungi</taxon>
        <taxon>Dikarya</taxon>
        <taxon>Basidiomycota</taxon>
        <taxon>Agaricomycotina</taxon>
        <taxon>Agaricomycetes</taxon>
        <taxon>Polyporales</taxon>
        <taxon>Phaeolaceae</taxon>
        <taxon>Wolfiporia</taxon>
    </lineage>
</organism>
<name>A0A2H3IVK9_WOLCO</name>
<feature type="region of interest" description="Disordered" evidence="1">
    <location>
        <begin position="147"/>
        <end position="226"/>
    </location>
</feature>
<feature type="region of interest" description="Disordered" evidence="1">
    <location>
        <begin position="1"/>
        <end position="34"/>
    </location>
</feature>
<proteinExistence type="predicted"/>
<accession>A0A2H3IVK9</accession>
<sequence>MAGFEMGSQRTPRAATGLGQHQAIHRPSLNPVGPHILPTRRTGKPAGPPLHYAHQWHPIEDWVSCAERLKSNPTVYAAFWQVVALVRWTLPNALGIVATWAWSAATAQPTPLPSHSAMRTPDQPNLGCVPHPPVRAVGLLPAHTAHEDDWGDALGNLPGVPSPPGAPLHPVESRTEPGPSVAPPRPSAPAHPPSPICQPSTTPDMGAQTAPTAPPQHARPRKRRWNTRASIQLATLNMRDRGTTHQPLHDAHQSTLDKWNMIYHLVREQRIGILALQETHTLTPNFLDNLDHMYGRRLRVIHSPDPTNSAVHRVAFILNQEITNVCDIMSRTLVPGRALLLSIKWHGEDTLHILNVYAPNSPTSNQAFWNDLQEFWSGEAPDLP</sequence>
<reference evidence="2 3" key="1">
    <citation type="journal article" date="2012" name="Science">
        <title>The Paleozoic origin of enzymatic lignin decomposition reconstructed from 31 fungal genomes.</title>
        <authorList>
            <person name="Floudas D."/>
            <person name="Binder M."/>
            <person name="Riley R."/>
            <person name="Barry K."/>
            <person name="Blanchette R.A."/>
            <person name="Henrissat B."/>
            <person name="Martinez A.T."/>
            <person name="Otillar R."/>
            <person name="Spatafora J.W."/>
            <person name="Yadav J.S."/>
            <person name="Aerts A."/>
            <person name="Benoit I."/>
            <person name="Boyd A."/>
            <person name="Carlson A."/>
            <person name="Copeland A."/>
            <person name="Coutinho P.M."/>
            <person name="de Vries R.P."/>
            <person name="Ferreira P."/>
            <person name="Findley K."/>
            <person name="Foster B."/>
            <person name="Gaskell J."/>
            <person name="Glotzer D."/>
            <person name="Gorecki P."/>
            <person name="Heitman J."/>
            <person name="Hesse C."/>
            <person name="Hori C."/>
            <person name="Igarashi K."/>
            <person name="Jurgens J.A."/>
            <person name="Kallen N."/>
            <person name="Kersten P."/>
            <person name="Kohler A."/>
            <person name="Kuees U."/>
            <person name="Kumar T.K.A."/>
            <person name="Kuo A."/>
            <person name="LaButti K."/>
            <person name="Larrondo L.F."/>
            <person name="Lindquist E."/>
            <person name="Ling A."/>
            <person name="Lombard V."/>
            <person name="Lucas S."/>
            <person name="Lundell T."/>
            <person name="Martin R."/>
            <person name="McLaughlin D.J."/>
            <person name="Morgenstern I."/>
            <person name="Morin E."/>
            <person name="Murat C."/>
            <person name="Nagy L.G."/>
            <person name="Nolan M."/>
            <person name="Ohm R.A."/>
            <person name="Patyshakuliyeva A."/>
            <person name="Rokas A."/>
            <person name="Ruiz-Duenas F.J."/>
            <person name="Sabat G."/>
            <person name="Salamov A."/>
            <person name="Samejima M."/>
            <person name="Schmutz J."/>
            <person name="Slot J.C."/>
            <person name="St John F."/>
            <person name="Stenlid J."/>
            <person name="Sun H."/>
            <person name="Sun S."/>
            <person name="Syed K."/>
            <person name="Tsang A."/>
            <person name="Wiebenga A."/>
            <person name="Young D."/>
            <person name="Pisabarro A."/>
            <person name="Eastwood D.C."/>
            <person name="Martin F."/>
            <person name="Cullen D."/>
            <person name="Grigoriev I.V."/>
            <person name="Hibbett D.S."/>
        </authorList>
    </citation>
    <scope>NUCLEOTIDE SEQUENCE [LARGE SCALE GENOMIC DNA]</scope>
    <source>
        <strain evidence="2 3">MD-104</strain>
    </source>
</reference>
<dbReference type="OrthoDB" id="2799478at2759"/>
<dbReference type="InterPro" id="IPR036691">
    <property type="entry name" value="Endo/exonu/phosph_ase_sf"/>
</dbReference>
<evidence type="ECO:0008006" key="4">
    <source>
        <dbReference type="Google" id="ProtNLM"/>
    </source>
</evidence>
<evidence type="ECO:0000256" key="1">
    <source>
        <dbReference type="SAM" id="MobiDB-lite"/>
    </source>
</evidence>
<dbReference type="AlphaFoldDB" id="A0A2H3IVK9"/>
<dbReference type="Proteomes" id="UP000218811">
    <property type="component" value="Unassembled WGS sequence"/>
</dbReference>
<evidence type="ECO:0000313" key="3">
    <source>
        <dbReference type="Proteomes" id="UP000218811"/>
    </source>
</evidence>
<evidence type="ECO:0000313" key="2">
    <source>
        <dbReference type="EMBL" id="PCH33465.1"/>
    </source>
</evidence>
<gene>
    <name evidence="2" type="ORF">WOLCODRAFT_147560</name>
</gene>
<dbReference type="EMBL" id="KB467831">
    <property type="protein sequence ID" value="PCH33465.1"/>
    <property type="molecule type" value="Genomic_DNA"/>
</dbReference>
<dbReference type="STRING" id="742152.A0A2H3IVK9"/>
<dbReference type="Gene3D" id="3.60.10.10">
    <property type="entry name" value="Endonuclease/exonuclease/phosphatase"/>
    <property type="match status" value="1"/>
</dbReference>
<dbReference type="SUPFAM" id="SSF56219">
    <property type="entry name" value="DNase I-like"/>
    <property type="match status" value="1"/>
</dbReference>
<protein>
    <recommendedName>
        <fullName evidence="4">Endonuclease/exonuclease/phosphatase domain-containing protein</fullName>
    </recommendedName>
</protein>